<evidence type="ECO:0000259" key="2">
    <source>
        <dbReference type="Pfam" id="PF01408"/>
    </source>
</evidence>
<dbReference type="InterPro" id="IPR036291">
    <property type="entry name" value="NAD(P)-bd_dom_sf"/>
</dbReference>
<dbReference type="RefSeq" id="WP_393014129.1">
    <property type="nucleotide sequence ID" value="NZ_JAZAQF010000078.1"/>
</dbReference>
<dbReference type="InterPro" id="IPR000683">
    <property type="entry name" value="Gfo/Idh/MocA-like_OxRdtase_N"/>
</dbReference>
<evidence type="ECO:0000259" key="3">
    <source>
        <dbReference type="Pfam" id="PF22725"/>
    </source>
</evidence>
<comment type="caution">
    <text evidence="4">The sequence shown here is derived from an EMBL/GenBank/DDBJ whole genome shotgun (WGS) entry which is preliminary data.</text>
</comment>
<organism evidence="4 5">
    <name type="scientific">Limnothrix redekei LRLZ20PSL1</name>
    <dbReference type="NCBI Taxonomy" id="3112953"/>
    <lineage>
        <taxon>Bacteria</taxon>
        <taxon>Bacillati</taxon>
        <taxon>Cyanobacteriota</taxon>
        <taxon>Cyanophyceae</taxon>
        <taxon>Pseudanabaenales</taxon>
        <taxon>Pseudanabaenaceae</taxon>
        <taxon>Limnothrix</taxon>
    </lineage>
</organism>
<dbReference type="SUPFAM" id="SSF55347">
    <property type="entry name" value="Glyceraldehyde-3-phosphate dehydrogenase-like, C-terminal domain"/>
    <property type="match status" value="1"/>
</dbReference>
<dbReference type="Pfam" id="PF22725">
    <property type="entry name" value="GFO_IDH_MocA_C3"/>
    <property type="match status" value="1"/>
</dbReference>
<gene>
    <name evidence="4" type="ORF">VPK24_13495</name>
</gene>
<keyword evidence="1" id="KW-0560">Oxidoreductase</keyword>
<dbReference type="Gene3D" id="3.30.360.10">
    <property type="entry name" value="Dihydrodipicolinate Reductase, domain 2"/>
    <property type="match status" value="1"/>
</dbReference>
<accession>A0ABW7CF41</accession>
<proteinExistence type="predicted"/>
<dbReference type="InterPro" id="IPR055170">
    <property type="entry name" value="GFO_IDH_MocA-like_dom"/>
</dbReference>
<keyword evidence="5" id="KW-1185">Reference proteome</keyword>
<dbReference type="InterPro" id="IPR050463">
    <property type="entry name" value="Gfo/Idh/MocA_oxidrdct_glycsds"/>
</dbReference>
<dbReference type="Gene3D" id="3.40.50.720">
    <property type="entry name" value="NAD(P)-binding Rossmann-like Domain"/>
    <property type="match status" value="1"/>
</dbReference>
<reference evidence="5" key="1">
    <citation type="journal article" date="2024" name="Algal Res.">
        <title>Biochemical, toxicological and genomic investigation of a high-biomass producing Limnothrix strain isolated from Italian shallow drinking water reservoir.</title>
        <authorList>
            <person name="Simonazzi M."/>
            <person name="Shishido T.K."/>
            <person name="Delbaje E."/>
            <person name="Wahlsten M."/>
            <person name="Fewer D.P."/>
            <person name="Sivonen K."/>
            <person name="Pezzolesi L."/>
            <person name="Pistocchi R."/>
        </authorList>
    </citation>
    <scope>NUCLEOTIDE SEQUENCE [LARGE SCALE GENOMIC DNA]</scope>
    <source>
        <strain evidence="5">LRLZ20PSL1</strain>
    </source>
</reference>
<evidence type="ECO:0000313" key="5">
    <source>
        <dbReference type="Proteomes" id="UP001604335"/>
    </source>
</evidence>
<name>A0ABW7CF41_9CYAN</name>
<dbReference type="PANTHER" id="PTHR43818:SF11">
    <property type="entry name" value="BCDNA.GH03377"/>
    <property type="match status" value="1"/>
</dbReference>
<dbReference type="EMBL" id="JAZAQF010000078">
    <property type="protein sequence ID" value="MFG3818658.1"/>
    <property type="molecule type" value="Genomic_DNA"/>
</dbReference>
<dbReference type="SUPFAM" id="SSF51735">
    <property type="entry name" value="NAD(P)-binding Rossmann-fold domains"/>
    <property type="match status" value="1"/>
</dbReference>
<dbReference type="Proteomes" id="UP001604335">
    <property type="component" value="Unassembled WGS sequence"/>
</dbReference>
<dbReference type="PANTHER" id="PTHR43818">
    <property type="entry name" value="BCDNA.GH03377"/>
    <property type="match status" value="1"/>
</dbReference>
<sequence>MNVALIGCGFVADYYVRTLENHPSLKILGVMDRDSARTEHFSQFHKLPKYPSLEAVLADERVQIVINLTNPRSHYEVSKAALLAGKHVYSEKPLGMTFEEAKELVELAESKQLEISGAPCSLLGETAQTIWKALREQAVGQVSLVYAEMDDGFVPAMAYQTWLSESGIPWPYKDEFEVGCTLEHAGYYLTWLPAFFGSAVSVTAFADCTIPNKGVDHLDPPNTPDFSVACIKFASGVVARLTCSIVASHDHELRIFGDQGVMYTEDCWFYRSPVYIKRRLRIRRKTIEGPLAQRYPLVGPVTKRQKYRGAQQMDFARGIADLAEAIENQRSPRLSGRYSLHVNEMVLAIHYATAQGCTYQMQTDCPVVEPLPWAL</sequence>
<feature type="domain" description="GFO/IDH/MocA-like oxidoreductase" evidence="3">
    <location>
        <begin position="128"/>
        <end position="261"/>
    </location>
</feature>
<protein>
    <submittedName>
        <fullName evidence="4">Gfo/Idh/MocA family oxidoreductase</fullName>
    </submittedName>
</protein>
<feature type="domain" description="Gfo/Idh/MocA-like oxidoreductase N-terminal" evidence="2">
    <location>
        <begin position="1"/>
        <end position="113"/>
    </location>
</feature>
<evidence type="ECO:0000313" key="4">
    <source>
        <dbReference type="EMBL" id="MFG3818658.1"/>
    </source>
</evidence>
<dbReference type="Pfam" id="PF01408">
    <property type="entry name" value="GFO_IDH_MocA"/>
    <property type="match status" value="1"/>
</dbReference>
<evidence type="ECO:0000256" key="1">
    <source>
        <dbReference type="ARBA" id="ARBA00023002"/>
    </source>
</evidence>